<dbReference type="AlphaFoldDB" id="A0A9N8EX69"/>
<evidence type="ECO:0000256" key="1">
    <source>
        <dbReference type="SAM" id="MobiDB-lite"/>
    </source>
</evidence>
<reference evidence="2" key="1">
    <citation type="submission" date="2020-06" db="EMBL/GenBank/DDBJ databases">
        <authorList>
            <consortium name="Plant Systems Biology data submission"/>
        </authorList>
    </citation>
    <scope>NUCLEOTIDE SEQUENCE</scope>
    <source>
        <strain evidence="2">D6</strain>
    </source>
</reference>
<feature type="compositionally biased region" description="Polar residues" evidence="1">
    <location>
        <begin position="237"/>
        <end position="251"/>
    </location>
</feature>
<evidence type="ECO:0000313" key="3">
    <source>
        <dbReference type="Proteomes" id="UP001153069"/>
    </source>
</evidence>
<dbReference type="Proteomes" id="UP001153069">
    <property type="component" value="Unassembled WGS sequence"/>
</dbReference>
<keyword evidence="3" id="KW-1185">Reference proteome</keyword>
<evidence type="ECO:0000313" key="2">
    <source>
        <dbReference type="EMBL" id="CAB9527239.1"/>
    </source>
</evidence>
<dbReference type="EMBL" id="CAICTM010001960">
    <property type="protein sequence ID" value="CAB9527239.1"/>
    <property type="molecule type" value="Genomic_DNA"/>
</dbReference>
<feature type="compositionally biased region" description="Low complexity" evidence="1">
    <location>
        <begin position="169"/>
        <end position="192"/>
    </location>
</feature>
<accession>A0A9N8EX69</accession>
<feature type="compositionally biased region" description="Basic and acidic residues" evidence="1">
    <location>
        <begin position="349"/>
        <end position="367"/>
    </location>
</feature>
<gene>
    <name evidence="2" type="ORF">SEMRO_1962_G308130.1</name>
</gene>
<protein>
    <submittedName>
        <fullName evidence="2">Uncharacterized protein</fullName>
    </submittedName>
</protein>
<proteinExistence type="predicted"/>
<sequence length="401" mass="43099">MTEESTFESKMADFESEQLDLQEREVMGQMDMLQRKLKAIQEEKAKLRNRQLTSPQQLRRKSVPSPKDATVKKTPAKSKSRAGGLFSSLFKGKTEFEKVESTQSEDTFSVSPTDSTRKNAPEARMVATPPRGQPPVVPHNSPYDAPNGNGQLVGSPHPTVRFGHPSQTMVPMQQDQGGMQQGVRRGSVQQGTRGAGVPANKGGQAAFDQPGMRRQTAPIQRGVRPSKSQGQGRGRPTQRNPQQNVGRSKSIANRGVNGNYAAGNKVGMDKSAGQDSPHNHREQENNSPLKTGAPAPSNTSNKPRGGPPLREVQSSGSNDPPKAAMSMKASLLGEMKAKVSSGGGKIQLKKTDGARDEPLKTKNDVARARAKPAAPVVESNPLLAQLKAHAAFNKNANADWS</sequence>
<feature type="region of interest" description="Disordered" evidence="1">
    <location>
        <begin position="46"/>
        <end position="373"/>
    </location>
</feature>
<name>A0A9N8EX69_9STRA</name>
<organism evidence="2 3">
    <name type="scientific">Seminavis robusta</name>
    <dbReference type="NCBI Taxonomy" id="568900"/>
    <lineage>
        <taxon>Eukaryota</taxon>
        <taxon>Sar</taxon>
        <taxon>Stramenopiles</taxon>
        <taxon>Ochrophyta</taxon>
        <taxon>Bacillariophyta</taxon>
        <taxon>Bacillariophyceae</taxon>
        <taxon>Bacillariophycidae</taxon>
        <taxon>Naviculales</taxon>
        <taxon>Naviculaceae</taxon>
        <taxon>Seminavis</taxon>
    </lineage>
</organism>
<feature type="compositionally biased region" description="Polar residues" evidence="1">
    <location>
        <begin position="101"/>
        <end position="114"/>
    </location>
</feature>
<comment type="caution">
    <text evidence="2">The sequence shown here is derived from an EMBL/GenBank/DDBJ whole genome shotgun (WGS) entry which is preliminary data.</text>
</comment>